<dbReference type="AlphaFoldDB" id="A0A921STZ1"/>
<protein>
    <submittedName>
        <fullName evidence="2">DegV family protein</fullName>
    </submittedName>
</protein>
<dbReference type="PANTHER" id="PTHR33434">
    <property type="entry name" value="DEGV DOMAIN-CONTAINING PROTEIN DR_1986-RELATED"/>
    <property type="match status" value="1"/>
</dbReference>
<dbReference type="InterPro" id="IPR050270">
    <property type="entry name" value="DegV_domain_contain"/>
</dbReference>
<dbReference type="Pfam" id="PF02645">
    <property type="entry name" value="DegV"/>
    <property type="match status" value="1"/>
</dbReference>
<evidence type="ECO:0000313" key="3">
    <source>
        <dbReference type="Proteomes" id="UP000760668"/>
    </source>
</evidence>
<evidence type="ECO:0000313" key="2">
    <source>
        <dbReference type="EMBL" id="HJG87772.1"/>
    </source>
</evidence>
<sequence length="278" mass="30280">MSFKIIVDSCCDLMPAMLRSGSFVSVPLTIRVGDTVVTDDASFDQAALLWRMKESEKAPSTACPSPAQYLDAMECGADDIYVVTLSALLSGSHNSAAQARAMYLEEHPDARVHIFNSCSASSGEVLTALKIQELAAAGKDFETVVSRTSRYINEMETLFVLENLDNLRKNGRLTRLQSIVTDTLKIKLLMGATPEGEICKRGQALSMKQALGKMISMMAADEKHAGRTLCITHCNCLERAFYLKEQALKSCRFHDVIICETGGISTVYANDGGIVAAY</sequence>
<dbReference type="Gene3D" id="3.40.50.10440">
    <property type="entry name" value="Dihydroxyacetone kinase, domain 1"/>
    <property type="match status" value="1"/>
</dbReference>
<reference evidence="2" key="1">
    <citation type="journal article" date="2021" name="PeerJ">
        <title>Extensive microbial diversity within the chicken gut microbiome revealed by metagenomics and culture.</title>
        <authorList>
            <person name="Gilroy R."/>
            <person name="Ravi A."/>
            <person name="Getino M."/>
            <person name="Pursley I."/>
            <person name="Horton D.L."/>
            <person name="Alikhan N.F."/>
            <person name="Baker D."/>
            <person name="Gharbi K."/>
            <person name="Hall N."/>
            <person name="Watson M."/>
            <person name="Adriaenssens E.M."/>
            <person name="Foster-Nyarko E."/>
            <person name="Jarju S."/>
            <person name="Secka A."/>
            <person name="Antonio M."/>
            <person name="Oren A."/>
            <person name="Chaudhuri R.R."/>
            <person name="La Ragione R."/>
            <person name="Hildebrand F."/>
            <person name="Pallen M.J."/>
        </authorList>
    </citation>
    <scope>NUCLEOTIDE SEQUENCE</scope>
    <source>
        <strain evidence="2">CHK179-5677</strain>
    </source>
</reference>
<dbReference type="PANTHER" id="PTHR33434:SF2">
    <property type="entry name" value="FATTY ACID-BINDING PROTEIN TM_1468"/>
    <property type="match status" value="1"/>
</dbReference>
<dbReference type="EMBL" id="DYUC01000124">
    <property type="protein sequence ID" value="HJG87772.1"/>
    <property type="molecule type" value="Genomic_DNA"/>
</dbReference>
<accession>A0A921STZ1</accession>
<dbReference type="Proteomes" id="UP000760668">
    <property type="component" value="Unassembled WGS sequence"/>
</dbReference>
<dbReference type="InterPro" id="IPR043168">
    <property type="entry name" value="DegV_C"/>
</dbReference>
<name>A0A921STZ1_9FIRM</name>
<reference evidence="2" key="2">
    <citation type="submission" date="2021-09" db="EMBL/GenBank/DDBJ databases">
        <authorList>
            <person name="Gilroy R."/>
        </authorList>
    </citation>
    <scope>NUCLEOTIDE SEQUENCE</scope>
    <source>
        <strain evidence="2">CHK179-5677</strain>
    </source>
</reference>
<evidence type="ECO:0000256" key="1">
    <source>
        <dbReference type="ARBA" id="ARBA00023121"/>
    </source>
</evidence>
<dbReference type="RefSeq" id="WP_295369395.1">
    <property type="nucleotide sequence ID" value="NZ_DYUC01000124.1"/>
</dbReference>
<dbReference type="Gene3D" id="2.20.28.50">
    <property type="entry name" value="degv family protein"/>
    <property type="match status" value="1"/>
</dbReference>
<proteinExistence type="predicted"/>
<dbReference type="GO" id="GO:0008289">
    <property type="term" value="F:lipid binding"/>
    <property type="evidence" value="ECO:0007669"/>
    <property type="project" value="UniProtKB-KW"/>
</dbReference>
<dbReference type="Gene3D" id="3.30.1180.10">
    <property type="match status" value="1"/>
</dbReference>
<comment type="caution">
    <text evidence="2">The sequence shown here is derived from an EMBL/GenBank/DDBJ whole genome shotgun (WGS) entry which is preliminary data.</text>
</comment>
<dbReference type="PROSITE" id="PS51482">
    <property type="entry name" value="DEGV"/>
    <property type="match status" value="1"/>
</dbReference>
<keyword evidence="1" id="KW-0446">Lipid-binding</keyword>
<dbReference type="NCBIfam" id="TIGR00762">
    <property type="entry name" value="DegV"/>
    <property type="match status" value="1"/>
</dbReference>
<dbReference type="SUPFAM" id="SSF82549">
    <property type="entry name" value="DAK1/DegV-like"/>
    <property type="match status" value="1"/>
</dbReference>
<gene>
    <name evidence="2" type="ORF">K8V01_12275</name>
</gene>
<organism evidence="2 3">
    <name type="scientific">Pseudoflavonifractor capillosus</name>
    <dbReference type="NCBI Taxonomy" id="106588"/>
    <lineage>
        <taxon>Bacteria</taxon>
        <taxon>Bacillati</taxon>
        <taxon>Bacillota</taxon>
        <taxon>Clostridia</taxon>
        <taxon>Eubacteriales</taxon>
        <taxon>Oscillospiraceae</taxon>
        <taxon>Pseudoflavonifractor</taxon>
    </lineage>
</organism>
<dbReference type="InterPro" id="IPR003797">
    <property type="entry name" value="DegV"/>
</dbReference>